<dbReference type="PANTHER" id="PTHR13190:SF1">
    <property type="entry name" value="AUTOPHAGY-RELATED 2, ISOFORM A"/>
    <property type="match status" value="1"/>
</dbReference>
<feature type="region of interest" description="Disordered" evidence="13">
    <location>
        <begin position="561"/>
        <end position="609"/>
    </location>
</feature>
<feature type="region of interest" description="Disordered" evidence="13">
    <location>
        <begin position="336"/>
        <end position="356"/>
    </location>
</feature>
<evidence type="ECO:0000256" key="9">
    <source>
        <dbReference type="ARBA" id="ARBA00023136"/>
    </source>
</evidence>
<evidence type="ECO:0000256" key="13">
    <source>
        <dbReference type="SAM" id="MobiDB-lite"/>
    </source>
</evidence>
<feature type="region of interest" description="Disordered" evidence="13">
    <location>
        <begin position="1527"/>
        <end position="1547"/>
    </location>
</feature>
<feature type="region of interest" description="Disordered" evidence="13">
    <location>
        <begin position="1903"/>
        <end position="1927"/>
    </location>
</feature>
<sequence length="2023" mass="219903">MAYFLPSYFQKRLLRYAISRLDFIDSDALDLDNLGFTIGQRSVVELKDVGIRVSKLVERLDLPSTVSPRHASIRILRITVPADLHVSGIEVEIDGVDLDVELDETKAPPANRRSTARGGSTAPNHRDIANRPRIGSTAIHDPGGTRASGSRHDGEATHIIPAPEDLAASFLEAEPEREKQELQAAVESRSTYLQQSSAGLAASGSEDGVGMPEGFSLPGFVISFFAGVADRLSVTIRHVIVSLSQFIDGEQDANGPFKLVLRVEEIELQSMSTLPETDDADTRRIVGVVGIEVLIVSEGDIFAQKSAAVSPKLSRSRSDASTPSLRPDIYASAYQDAGQGASAHGRTDSVSGGSATSSEIAQFGLGVHESMLETSQFFQPSLGQSNYSSSSASPERSRLSPTTSQDGREANVGHTSSPPSASQSSDSRHSATYDLAESTIFSRDEAGSMYMSAMSNARSGSARMPGGFHATFDSVHEEHTPSASRVRTAQANVFRPPVPSDINARSRNVVGESGAVDHPVVQAEVASRAADTSQKEACLAHECAKRIIRVNEATLRLPMKQSHAGRLAKPEDVHSTQQPGSAHRQPVASSFEPLQASSHTRAPSDQSIYGLSHDSQLKTNDASSYEISIGDVEILLDVALCHIILKSGTRISQLFWQPDSAFGQASMPKPKQARTLQAQAFVNSLVLNVMETVPELSAAADQRMPTESTFSVRGEESPLLQLQVLKVQVQTAISGDKLDRKLSIHRLGLYRGADKVVSFFEPSAIQESFVASSVMMEPDDFVVRQNGDRVDVAVKPVHIVLDLLMLDDVLSRSGGLSSLLDLGNSVASTDTHKKPTPRASSPPSRRRSVRFDESVKRDSDSNPGLKVNFRISASIVDLVGSQSSMQIKTSAIKIVHRPSALKASVSSVSIKGPIVRGAPPSAVLNLRLNDISFVYLETPGEEDLDRLLQLLVPSSDKYEQDDDIMVDTLLRQRRKGGVVRLSVQEIQISASGLAWTQRLTRLGEEISKLSTVTKYLPEDDRPGILVFVLIKKFVARVELSKQFGPLNLKSNLFEGALISVPSLMAAQVSSISLNRGPTEHLVRELIPNMQESTIMGPPMLMCRFIPDEMEPTVKLKLSNTCLEYSVPLLMSITQLIETLQKDPPPAMQPLSPRSSGVSSVSSDASDLSRSIRLSLALRNSAISLRPLDSTACGIFLLSDAIIGQSTRHNTTNANVDIRKASVMIIDDIAKIGAEDSGADPKLYFDQNDTVLELIKSGFVPVGSISAAFAEVKILEEKASEKQFVDVEFRNNLLFLETCADSTQTLMQILGGLSPPQPPSKVEKYRTQVVPIEDMLASFTGNAFVSEGGPELGMQVEEMESTPTPSTILNAAAKDDLTQELSNDDEDGASMNDIYLRRAEDAEQDMMTESTTMSQSSHSSVGGGSVHIAPVNVTADDQVPLSGSVMMHSLIDFRTGHFRNESLVGGTAHRWDSSKNTYGMGNEIRAQQSPLKVRVRDVHIIWNLFDGYDWQNTRDVITQAVRDVEDKAFAKQRRRDSHRSPGPDEEDESVVGDVLFNSIYISIPTNRDPRELTNAINMELGDAASETGSYATSTTITAATNKRQSGPRYKPKKLRLGRSKQHKMTFELEGLAADFFAFPPGSGEVESSVDIRVSKLDVFDHVPTSTWKKFATYMHESGEREIGTDQVHIELLNVKPVAELAASEMVLKLTVLPLRLHVDQDALDFLTRFFEFKDDRVAPSGAPSNPPFLQRVEVNPIKLRLDFKPKRVDYGGLKSGRTTEFMNFFILDRANMVLRRVILYGVSGFDRLGIMLNNIWTPDVRNNQLPTVLAGLAPVRSLVDVGSGVRDLIAVPIREYKKDGRIVRSIQKGALAFAKTTTTELVNLGAKLAIGTQTVLQNVEGVVAPQSKQPQSGSTSDSDEEQPHQISHYADQPLGIVQGLRGAYASLERDLLLAKDAIVAVPGEIMAEGSATGAAKVVLKNSPTIILRPAIGVSKAVGTALLGAGNTLDKGNRRRIEDKYKHSR</sequence>
<feature type="compositionally biased region" description="Polar residues" evidence="13">
    <location>
        <begin position="595"/>
        <end position="609"/>
    </location>
</feature>
<comment type="subcellular location">
    <subcellularLocation>
        <location evidence="1">Endoplasmic reticulum membrane</location>
        <topology evidence="1">Peripheral membrane protein</topology>
    </subcellularLocation>
    <subcellularLocation>
        <location evidence="2">Preautophagosomal structure membrane</location>
        <topology evidence="2">Peripheral membrane protein</topology>
    </subcellularLocation>
</comment>
<evidence type="ECO:0000256" key="2">
    <source>
        <dbReference type="ARBA" id="ARBA00004623"/>
    </source>
</evidence>
<feature type="region of interest" description="Disordered" evidence="13">
    <location>
        <begin position="1141"/>
        <end position="1162"/>
    </location>
</feature>
<evidence type="ECO:0000256" key="3">
    <source>
        <dbReference type="ARBA" id="ARBA00009714"/>
    </source>
</evidence>
<evidence type="ECO:0000256" key="4">
    <source>
        <dbReference type="ARBA" id="ARBA00018070"/>
    </source>
</evidence>
<keyword evidence="5" id="KW-0813">Transport</keyword>
<name>A0ABR0KHH9_9EURO</name>
<accession>A0ABR0KHH9</accession>
<keyword evidence="7" id="KW-0072">Autophagy</keyword>
<feature type="region of interest" description="Disordered" evidence="13">
    <location>
        <begin position="104"/>
        <end position="156"/>
    </location>
</feature>
<evidence type="ECO:0000256" key="5">
    <source>
        <dbReference type="ARBA" id="ARBA00022448"/>
    </source>
</evidence>
<comment type="caution">
    <text evidence="14">The sequence shown here is derived from an EMBL/GenBank/DDBJ whole genome shotgun (WGS) entry which is preliminary data.</text>
</comment>
<evidence type="ECO:0000256" key="8">
    <source>
        <dbReference type="ARBA" id="ARBA00023055"/>
    </source>
</evidence>
<keyword evidence="8" id="KW-0445">Lipid transport</keyword>
<evidence type="ECO:0000256" key="1">
    <source>
        <dbReference type="ARBA" id="ARBA00004406"/>
    </source>
</evidence>
<feature type="compositionally biased region" description="Polar residues" evidence="13">
    <location>
        <begin position="1905"/>
        <end position="1915"/>
    </location>
</feature>
<comment type="catalytic activity">
    <reaction evidence="12">
        <text>a 1,2-diacyl-sn-glycero-3-phosphocholine(in) = a 1,2-diacyl-sn-glycero-3-phosphocholine(out)</text>
        <dbReference type="Rhea" id="RHEA:38571"/>
        <dbReference type="ChEBI" id="CHEBI:57643"/>
    </reaction>
</comment>
<feature type="compositionally biased region" description="Low complexity" evidence="13">
    <location>
        <begin position="414"/>
        <end position="425"/>
    </location>
</feature>
<evidence type="ECO:0000256" key="12">
    <source>
        <dbReference type="ARBA" id="ARBA00024631"/>
    </source>
</evidence>
<evidence type="ECO:0000256" key="6">
    <source>
        <dbReference type="ARBA" id="ARBA00022824"/>
    </source>
</evidence>
<gene>
    <name evidence="14" type="primary">ATG2</name>
    <name evidence="14" type="ORF">LTR24_002586</name>
</gene>
<keyword evidence="9" id="KW-0472">Membrane</keyword>
<evidence type="ECO:0000313" key="14">
    <source>
        <dbReference type="EMBL" id="KAK5096520.1"/>
    </source>
</evidence>
<feature type="compositionally biased region" description="Low complexity" evidence="13">
    <location>
        <begin position="1149"/>
        <end position="1162"/>
    </location>
</feature>
<reference evidence="14 15" key="1">
    <citation type="submission" date="2023-08" db="EMBL/GenBank/DDBJ databases">
        <title>Black Yeasts Isolated from many extreme environments.</title>
        <authorList>
            <person name="Coleine C."/>
            <person name="Stajich J.E."/>
            <person name="Selbmann L."/>
        </authorList>
    </citation>
    <scope>NUCLEOTIDE SEQUENCE [LARGE SCALE GENOMIC DNA]</scope>
    <source>
        <strain evidence="14 15">CCFEE 5885</strain>
    </source>
</reference>
<comment type="catalytic activity">
    <reaction evidence="10">
        <text>a 1,2-diacyl-sn-glycero-3-phospho-L-serine(in) = a 1,2-diacyl-sn-glycero-3-phospho-L-serine(out)</text>
        <dbReference type="Rhea" id="RHEA:38663"/>
        <dbReference type="ChEBI" id="CHEBI:57262"/>
    </reaction>
</comment>
<evidence type="ECO:0000256" key="10">
    <source>
        <dbReference type="ARBA" id="ARBA00024479"/>
    </source>
</evidence>
<evidence type="ECO:0000313" key="15">
    <source>
        <dbReference type="Proteomes" id="UP001345013"/>
    </source>
</evidence>
<dbReference type="Pfam" id="PF13329">
    <property type="entry name" value="ATG2_CAD"/>
    <property type="match status" value="1"/>
</dbReference>
<keyword evidence="6" id="KW-0256">Endoplasmic reticulum</keyword>
<dbReference type="PANTHER" id="PTHR13190">
    <property type="entry name" value="AUTOPHAGY-RELATED 2, ISOFORM A"/>
    <property type="match status" value="1"/>
</dbReference>
<keyword evidence="15" id="KW-1185">Reference proteome</keyword>
<evidence type="ECO:0000256" key="7">
    <source>
        <dbReference type="ARBA" id="ARBA00023006"/>
    </source>
</evidence>
<proteinExistence type="inferred from homology"/>
<feature type="compositionally biased region" description="Basic and acidic residues" evidence="13">
    <location>
        <begin position="849"/>
        <end position="860"/>
    </location>
</feature>
<feature type="region of interest" description="Disordered" evidence="13">
    <location>
        <begin position="382"/>
        <end position="432"/>
    </location>
</feature>
<comment type="similarity">
    <text evidence="3">Belongs to the ATG2 family.</text>
</comment>
<dbReference type="Proteomes" id="UP001345013">
    <property type="component" value="Unassembled WGS sequence"/>
</dbReference>
<protein>
    <recommendedName>
        <fullName evidence="4">Autophagy-related protein 2</fullName>
    </recommendedName>
</protein>
<feature type="region of interest" description="Disordered" evidence="13">
    <location>
        <begin position="826"/>
        <end position="861"/>
    </location>
</feature>
<dbReference type="EMBL" id="JAVRRG010000022">
    <property type="protein sequence ID" value="KAK5096520.1"/>
    <property type="molecule type" value="Genomic_DNA"/>
</dbReference>
<feature type="compositionally biased region" description="Low complexity" evidence="13">
    <location>
        <begin position="382"/>
        <end position="394"/>
    </location>
</feature>
<dbReference type="InterPro" id="IPR026849">
    <property type="entry name" value="ATG2"/>
</dbReference>
<organism evidence="14 15">
    <name type="scientific">Lithohypha guttulata</name>
    <dbReference type="NCBI Taxonomy" id="1690604"/>
    <lineage>
        <taxon>Eukaryota</taxon>
        <taxon>Fungi</taxon>
        <taxon>Dikarya</taxon>
        <taxon>Ascomycota</taxon>
        <taxon>Pezizomycotina</taxon>
        <taxon>Eurotiomycetes</taxon>
        <taxon>Chaetothyriomycetidae</taxon>
        <taxon>Chaetothyriales</taxon>
        <taxon>Trichomeriaceae</taxon>
        <taxon>Lithohypha</taxon>
    </lineage>
</organism>
<comment type="catalytic activity">
    <reaction evidence="11">
        <text>a 1,2-diacyl-sn-glycero-3-phosphoethanolamine(in) = a 1,2-diacyl-sn-glycero-3-phosphoethanolamine(out)</text>
        <dbReference type="Rhea" id="RHEA:38895"/>
        <dbReference type="ChEBI" id="CHEBI:64612"/>
    </reaction>
</comment>
<evidence type="ECO:0000256" key="11">
    <source>
        <dbReference type="ARBA" id="ARBA00024615"/>
    </source>
</evidence>